<dbReference type="EMBL" id="RRUC01000015">
    <property type="protein sequence ID" value="RRN04436.1"/>
    <property type="molecule type" value="Genomic_DNA"/>
</dbReference>
<dbReference type="AlphaFoldDB" id="A0A3R8NH33"/>
<evidence type="ECO:0000313" key="3">
    <source>
        <dbReference type="Proteomes" id="UP000276010"/>
    </source>
</evidence>
<reference evidence="2 3" key="1">
    <citation type="submission" date="2018-11" db="EMBL/GenBank/DDBJ databases">
        <title>Whole genome sequence of Bibersteinia trehalosi strain OADDL-BT1 an multidrug resistant pathogen isolate.</title>
        <authorList>
            <person name="Couger M."/>
            <person name="Ramachandran A."/>
        </authorList>
    </citation>
    <scope>NUCLEOTIDE SEQUENCE [LARGE SCALE GENOMIC DNA]</scope>
    <source>
        <strain evidence="2 3">OADDL-BT1</strain>
    </source>
</reference>
<comment type="caution">
    <text evidence="2">The sequence shown here is derived from an EMBL/GenBank/DDBJ whole genome shotgun (WGS) entry which is preliminary data.</text>
</comment>
<feature type="transmembrane region" description="Helical" evidence="1">
    <location>
        <begin position="61"/>
        <end position="81"/>
    </location>
</feature>
<dbReference type="InterPro" id="IPR036259">
    <property type="entry name" value="MFS_trans_sf"/>
</dbReference>
<proteinExistence type="predicted"/>
<evidence type="ECO:0008006" key="4">
    <source>
        <dbReference type="Google" id="ProtNLM"/>
    </source>
</evidence>
<evidence type="ECO:0000313" key="2">
    <source>
        <dbReference type="EMBL" id="RRN04436.1"/>
    </source>
</evidence>
<dbReference type="RefSeq" id="WP_125134549.1">
    <property type="nucleotide sequence ID" value="NZ_RRUC01000015.1"/>
</dbReference>
<accession>A0A3R8NH33</accession>
<keyword evidence="1" id="KW-0472">Membrane</keyword>
<dbReference type="SUPFAM" id="SSF103473">
    <property type="entry name" value="MFS general substrate transporter"/>
    <property type="match status" value="1"/>
</dbReference>
<evidence type="ECO:0000256" key="1">
    <source>
        <dbReference type="SAM" id="Phobius"/>
    </source>
</evidence>
<keyword evidence="1" id="KW-1133">Transmembrane helix</keyword>
<dbReference type="Proteomes" id="UP000276010">
    <property type="component" value="Unassembled WGS sequence"/>
</dbReference>
<protein>
    <recommendedName>
        <fullName evidence="4">MFS transporter</fullName>
    </recommendedName>
</protein>
<organism evidence="2 3">
    <name type="scientific">Bibersteinia trehalosi</name>
    <name type="common">Pasteurella trehalosi</name>
    <dbReference type="NCBI Taxonomy" id="47735"/>
    <lineage>
        <taxon>Bacteria</taxon>
        <taxon>Pseudomonadati</taxon>
        <taxon>Pseudomonadota</taxon>
        <taxon>Gammaproteobacteria</taxon>
        <taxon>Pasteurellales</taxon>
        <taxon>Pasteurellaceae</taxon>
        <taxon>Bibersteinia</taxon>
    </lineage>
</organism>
<keyword evidence="1" id="KW-0812">Transmembrane</keyword>
<name>A0A3R8NH33_BIBTR</name>
<gene>
    <name evidence="2" type="ORF">EIM44_03060</name>
</gene>
<sequence length="102" mass="11403">MALITIGISKNWINVSIDSKLISSLPDNLRTKVISNISFFGNLSIPISNLFSGYIIDTYNLNIIIILNSLFVIGISFIYLLHKGIIDFIDSDTKVTQLLLKE</sequence>